<evidence type="ECO:0000313" key="1">
    <source>
        <dbReference type="EMBL" id="VFJ46115.1"/>
    </source>
</evidence>
<dbReference type="InterPro" id="IPR013406">
    <property type="entry name" value="CHP02574_addiction_mod"/>
</dbReference>
<reference evidence="1" key="1">
    <citation type="submission" date="2019-02" db="EMBL/GenBank/DDBJ databases">
        <authorList>
            <person name="Gruber-Vodicka R. H."/>
            <person name="Seah K. B. B."/>
        </authorList>
    </citation>
    <scope>NUCLEOTIDE SEQUENCE</scope>
    <source>
        <strain evidence="1">BECK_DK161</strain>
    </source>
</reference>
<dbReference type="AlphaFoldDB" id="A0A450S365"/>
<dbReference type="EMBL" id="CAADEY010000014">
    <property type="protein sequence ID" value="VFJ46115.1"/>
    <property type="molecule type" value="Genomic_DNA"/>
</dbReference>
<protein>
    <submittedName>
        <fullName evidence="1">Putative addiction module component, TIGR02574 family</fullName>
    </submittedName>
</protein>
<dbReference type="Pfam" id="PF09720">
    <property type="entry name" value="Unstab_antitox"/>
    <property type="match status" value="1"/>
</dbReference>
<gene>
    <name evidence="1" type="ORF">BECKDK2373C_GA0170839_10143</name>
</gene>
<proteinExistence type="predicted"/>
<accession>A0A450S365</accession>
<sequence>MSAILERVEQEALSLSLPERAFLADRLLSSLDGEVFDDVEAAWVLEVEKRYREYQEGRRESIPASQVFAEADRLLE</sequence>
<organism evidence="1">
    <name type="scientific">Candidatus Kentrum sp. DK</name>
    <dbReference type="NCBI Taxonomy" id="2126562"/>
    <lineage>
        <taxon>Bacteria</taxon>
        <taxon>Pseudomonadati</taxon>
        <taxon>Pseudomonadota</taxon>
        <taxon>Gammaproteobacteria</taxon>
        <taxon>Candidatus Kentrum</taxon>
    </lineage>
</organism>
<name>A0A450S365_9GAMM</name>